<evidence type="ECO:0000313" key="4">
    <source>
        <dbReference type="Proteomes" id="UP000265768"/>
    </source>
</evidence>
<dbReference type="OrthoDB" id="9811720at2"/>
<protein>
    <submittedName>
        <fullName evidence="3">HPP family protein</fullName>
    </submittedName>
</protein>
<dbReference type="PANTHER" id="PTHR33741:SF5">
    <property type="entry name" value="TRANSMEMBRANE PROTEIN DDB_G0269096-RELATED"/>
    <property type="match status" value="1"/>
</dbReference>
<feature type="transmembrane region" description="Helical" evidence="1">
    <location>
        <begin position="95"/>
        <end position="115"/>
    </location>
</feature>
<organism evidence="3 4">
    <name type="scientific">Bailinhaonella thermotolerans</name>
    <dbReference type="NCBI Taxonomy" id="1070861"/>
    <lineage>
        <taxon>Bacteria</taxon>
        <taxon>Bacillati</taxon>
        <taxon>Actinomycetota</taxon>
        <taxon>Actinomycetes</taxon>
        <taxon>Streptosporangiales</taxon>
        <taxon>Streptosporangiaceae</taxon>
        <taxon>Bailinhaonella</taxon>
    </lineage>
</organism>
<gene>
    <name evidence="3" type="ORF">D5H75_24235</name>
</gene>
<reference evidence="3 4" key="1">
    <citation type="submission" date="2018-09" db="EMBL/GenBank/DDBJ databases">
        <title>YIM 75507 draft genome.</title>
        <authorList>
            <person name="Tang S."/>
            <person name="Feng Y."/>
        </authorList>
    </citation>
    <scope>NUCLEOTIDE SEQUENCE [LARGE SCALE GENOMIC DNA]</scope>
    <source>
        <strain evidence="3 4">YIM 75507</strain>
    </source>
</reference>
<accession>A0A3A4AWD0</accession>
<feature type="domain" description="HPP transmembrane region" evidence="2">
    <location>
        <begin position="6"/>
        <end position="166"/>
    </location>
</feature>
<dbReference type="EMBL" id="QZEY01000010">
    <property type="protein sequence ID" value="RJL30163.1"/>
    <property type="molecule type" value="Genomic_DNA"/>
</dbReference>
<evidence type="ECO:0000313" key="3">
    <source>
        <dbReference type="EMBL" id="RJL30163.1"/>
    </source>
</evidence>
<feature type="transmembrane region" description="Helical" evidence="1">
    <location>
        <begin position="37"/>
        <end position="57"/>
    </location>
</feature>
<dbReference type="InterPro" id="IPR007065">
    <property type="entry name" value="HPP"/>
</dbReference>
<feature type="transmembrane region" description="Helical" evidence="1">
    <location>
        <begin position="64"/>
        <end position="83"/>
    </location>
</feature>
<keyword evidence="4" id="KW-1185">Reference proteome</keyword>
<keyword evidence="1" id="KW-0472">Membrane</keyword>
<dbReference type="Proteomes" id="UP000265768">
    <property type="component" value="Unassembled WGS sequence"/>
</dbReference>
<proteinExistence type="predicted"/>
<evidence type="ECO:0000259" key="2">
    <source>
        <dbReference type="Pfam" id="PF04982"/>
    </source>
</evidence>
<evidence type="ECO:0000256" key="1">
    <source>
        <dbReference type="SAM" id="Phobius"/>
    </source>
</evidence>
<comment type="caution">
    <text evidence="3">The sequence shown here is derived from an EMBL/GenBank/DDBJ whole genome shotgun (WGS) entry which is preliminary data.</text>
</comment>
<keyword evidence="1" id="KW-0812">Transmembrane</keyword>
<name>A0A3A4AWD0_9ACTN</name>
<dbReference type="AlphaFoldDB" id="A0A3A4AWD0"/>
<keyword evidence="1" id="KW-1133">Transmembrane helix</keyword>
<dbReference type="Pfam" id="PF04982">
    <property type="entry name" value="TM_HPP"/>
    <property type="match status" value="1"/>
</dbReference>
<feature type="transmembrane region" description="Helical" evidence="1">
    <location>
        <begin position="12"/>
        <end position="31"/>
    </location>
</feature>
<sequence>MEKRHSPRLVHAVYCGLNSFIALALMALIAWATHKPFLFPSLGPTAFLLFFSPLTAASSPRNTLCGHLVGVLAGWLGLTLTGLQDDPPDLEHVTGPRILAAAIALGLTCGLMPLLRAAHPPAGATTLIVALGLLRTPADLAVMMFAVAIITLQGVLINRLAGVRYPLWSAPPGAPAR</sequence>
<dbReference type="InterPro" id="IPR058581">
    <property type="entry name" value="TM_HPP"/>
</dbReference>
<dbReference type="PANTHER" id="PTHR33741">
    <property type="entry name" value="TRANSMEMBRANE PROTEIN DDB_G0269096-RELATED"/>
    <property type="match status" value="1"/>
</dbReference>